<dbReference type="EMBL" id="QRWZ01000022">
    <property type="protein sequence ID" value="RGT59080.1"/>
    <property type="molecule type" value="Genomic_DNA"/>
</dbReference>
<accession>A0A412PKN1</accession>
<dbReference type="AlphaFoldDB" id="A0A412PKN1"/>
<keyword evidence="1" id="KW-0812">Transmembrane</keyword>
<proteinExistence type="predicted"/>
<feature type="transmembrane region" description="Helical" evidence="1">
    <location>
        <begin position="222"/>
        <end position="245"/>
    </location>
</feature>
<feature type="transmembrane region" description="Helical" evidence="1">
    <location>
        <begin position="184"/>
        <end position="202"/>
    </location>
</feature>
<evidence type="ECO:0000313" key="2">
    <source>
        <dbReference type="EMBL" id="RGT59080.1"/>
    </source>
</evidence>
<dbReference type="RefSeq" id="WP_070811582.1">
    <property type="nucleotide sequence ID" value="NZ_CP186002.1"/>
</dbReference>
<gene>
    <name evidence="2" type="ORF">DWX18_10415</name>
</gene>
<name>A0A412PKN1_STRAP</name>
<evidence type="ECO:0000313" key="3">
    <source>
        <dbReference type="Proteomes" id="UP000284046"/>
    </source>
</evidence>
<keyword evidence="1" id="KW-1133">Transmembrane helix</keyword>
<comment type="caution">
    <text evidence="2">The sequence shown here is derived from an EMBL/GenBank/DDBJ whole genome shotgun (WGS) entry which is preliminary data.</text>
</comment>
<organism evidence="2 3">
    <name type="scientific">Streptococcus anginosus</name>
    <dbReference type="NCBI Taxonomy" id="1328"/>
    <lineage>
        <taxon>Bacteria</taxon>
        <taxon>Bacillati</taxon>
        <taxon>Bacillota</taxon>
        <taxon>Bacilli</taxon>
        <taxon>Lactobacillales</taxon>
        <taxon>Streptococcaceae</taxon>
        <taxon>Streptococcus</taxon>
        <taxon>Streptococcus anginosus group</taxon>
    </lineage>
</organism>
<evidence type="ECO:0000256" key="1">
    <source>
        <dbReference type="SAM" id="Phobius"/>
    </source>
</evidence>
<sequence length="301" mass="35042">MDQLSIEEKVVSIVIRNRISEKTFLNHKNKKALDFLYDTLDCEIPIPYDFIAKFVYELEAVDSEEEDERLNANITLLLKHYPGENQNILESNFNKIRHNYKLSIIQKEFIEKTIKGVRADTKKISDRLTELKEVTVDIKNNINDQSETTKNLKEITDNQLESMNKIKKEVESVEEIKSSIYTDFISILGVFSAFVFLMFGGIDVVRAVIDVADDLQVISLSRLIILSSLMLVAVLTLLYCLLLWIARITGKRFGECHKPDCQNGCKHKWKHFYYRHSFYFSMIIALILVVVVTYFVKFDFK</sequence>
<protein>
    <submittedName>
        <fullName evidence="2">Uncharacterized protein</fullName>
    </submittedName>
</protein>
<reference evidence="2 3" key="1">
    <citation type="submission" date="2018-08" db="EMBL/GenBank/DDBJ databases">
        <title>A genome reference for cultivated species of the human gut microbiota.</title>
        <authorList>
            <person name="Zou Y."/>
            <person name="Xue W."/>
            <person name="Luo G."/>
        </authorList>
    </citation>
    <scope>NUCLEOTIDE SEQUENCE [LARGE SCALE GENOMIC DNA]</scope>
    <source>
        <strain evidence="2 3">AF18-38</strain>
    </source>
</reference>
<dbReference type="Proteomes" id="UP000284046">
    <property type="component" value="Unassembled WGS sequence"/>
</dbReference>
<keyword evidence="1" id="KW-0472">Membrane</keyword>
<feature type="transmembrane region" description="Helical" evidence="1">
    <location>
        <begin position="278"/>
        <end position="296"/>
    </location>
</feature>